<dbReference type="Pfam" id="PF25484">
    <property type="entry name" value="DUF7907"/>
    <property type="match status" value="1"/>
</dbReference>
<evidence type="ECO:0000259" key="1">
    <source>
        <dbReference type="Pfam" id="PF25484"/>
    </source>
</evidence>
<dbReference type="STRING" id="38488.A0A4Y8CZT0"/>
<reference evidence="2 3" key="1">
    <citation type="submission" date="2017-11" db="EMBL/GenBank/DDBJ databases">
        <title>Comparative genomics of Botrytis spp.</title>
        <authorList>
            <person name="Valero-Jimenez C.A."/>
            <person name="Tapia P."/>
            <person name="Veloso J."/>
            <person name="Silva-Moreno E."/>
            <person name="Staats M."/>
            <person name="Valdes J.H."/>
            <person name="Van Kan J.A.L."/>
        </authorList>
    </citation>
    <scope>NUCLEOTIDE SEQUENCE [LARGE SCALE GENOMIC DNA]</scope>
    <source>
        <strain evidence="2 3">MUCL2830</strain>
    </source>
</reference>
<dbReference type="OrthoDB" id="3515453at2759"/>
<proteinExistence type="predicted"/>
<dbReference type="EMBL" id="PHWZ01000242">
    <property type="protein sequence ID" value="TEY54134.1"/>
    <property type="molecule type" value="Genomic_DNA"/>
</dbReference>
<dbReference type="InterPro" id="IPR057229">
    <property type="entry name" value="DUF7907"/>
</dbReference>
<dbReference type="AlphaFoldDB" id="A0A4Y8CZT0"/>
<evidence type="ECO:0000313" key="3">
    <source>
        <dbReference type="Proteomes" id="UP000297299"/>
    </source>
</evidence>
<dbReference type="Proteomes" id="UP000297299">
    <property type="component" value="Unassembled WGS sequence"/>
</dbReference>
<feature type="domain" description="DUF7907" evidence="1">
    <location>
        <begin position="29"/>
        <end position="194"/>
    </location>
</feature>
<protein>
    <recommendedName>
        <fullName evidence="1">DUF7907 domain-containing protein</fullName>
    </recommendedName>
</protein>
<organism evidence="2 3">
    <name type="scientific">Botryotinia calthae</name>
    <dbReference type="NCBI Taxonomy" id="38488"/>
    <lineage>
        <taxon>Eukaryota</taxon>
        <taxon>Fungi</taxon>
        <taxon>Dikarya</taxon>
        <taxon>Ascomycota</taxon>
        <taxon>Pezizomycotina</taxon>
        <taxon>Leotiomycetes</taxon>
        <taxon>Helotiales</taxon>
        <taxon>Sclerotiniaceae</taxon>
        <taxon>Botryotinia</taxon>
    </lineage>
</organism>
<gene>
    <name evidence="2" type="ORF">BOTCAL_0242g00040</name>
</gene>
<keyword evidence="3" id="KW-1185">Reference proteome</keyword>
<comment type="caution">
    <text evidence="2">The sequence shown here is derived from an EMBL/GenBank/DDBJ whole genome shotgun (WGS) entry which is preliminary data.</text>
</comment>
<evidence type="ECO:0000313" key="2">
    <source>
        <dbReference type="EMBL" id="TEY54134.1"/>
    </source>
</evidence>
<name>A0A4Y8CZT0_9HELO</name>
<accession>A0A4Y8CZT0</accession>
<sequence>MVQIKQYILNALAPLAAFFSSSPNPNQSAPFTLSLVSENKHWNGSYIHGCHTGAARTALCASPKCHVRHEETFSTTFFFNVSAPLRFDCPSRSFSGSLVFNLPYNANMILSQSATMESNLYSHDFAHPLFSYPPDTEGIFTFHNDRLHLKNHKHQRWYICDKYSPFPPYTYSTLVWYQGAGIPNAECVKVEIKRTFI</sequence>